<accession>A0A8H7T988</accession>
<evidence type="ECO:0000313" key="3">
    <source>
        <dbReference type="EMBL" id="KAG4414815.1"/>
    </source>
</evidence>
<gene>
    <name evidence="3" type="ORF">IFR04_012042</name>
</gene>
<proteinExistence type="predicted"/>
<feature type="compositionally biased region" description="Polar residues" evidence="1">
    <location>
        <begin position="1"/>
        <end position="17"/>
    </location>
</feature>
<name>A0A8H7T988_9HELO</name>
<feature type="compositionally biased region" description="Basic and acidic residues" evidence="1">
    <location>
        <begin position="18"/>
        <end position="38"/>
    </location>
</feature>
<feature type="compositionally biased region" description="Basic and acidic residues" evidence="1">
    <location>
        <begin position="93"/>
        <end position="103"/>
    </location>
</feature>
<dbReference type="AlphaFoldDB" id="A0A8H7T988"/>
<feature type="region of interest" description="Disordered" evidence="1">
    <location>
        <begin position="90"/>
        <end position="141"/>
    </location>
</feature>
<dbReference type="PROSITE" id="PS50020">
    <property type="entry name" value="WW_DOMAIN_2"/>
    <property type="match status" value="1"/>
</dbReference>
<feature type="compositionally biased region" description="Polar residues" evidence="1">
    <location>
        <begin position="104"/>
        <end position="114"/>
    </location>
</feature>
<dbReference type="InterPro" id="IPR001202">
    <property type="entry name" value="WW_dom"/>
</dbReference>
<evidence type="ECO:0000259" key="2">
    <source>
        <dbReference type="PROSITE" id="PS50020"/>
    </source>
</evidence>
<feature type="domain" description="WW" evidence="2">
    <location>
        <begin position="487"/>
        <end position="520"/>
    </location>
</feature>
<feature type="region of interest" description="Disordered" evidence="1">
    <location>
        <begin position="613"/>
        <end position="632"/>
    </location>
</feature>
<feature type="region of interest" description="Disordered" evidence="1">
    <location>
        <begin position="165"/>
        <end position="188"/>
    </location>
</feature>
<feature type="compositionally biased region" description="Acidic residues" evidence="1">
    <location>
        <begin position="613"/>
        <end position="625"/>
    </location>
</feature>
<dbReference type="OrthoDB" id="3560294at2759"/>
<dbReference type="Proteomes" id="UP000664132">
    <property type="component" value="Unassembled WGS sequence"/>
</dbReference>
<keyword evidence="4" id="KW-1185">Reference proteome</keyword>
<reference evidence="3" key="1">
    <citation type="submission" date="2021-02" db="EMBL/GenBank/DDBJ databases">
        <title>Genome sequence Cadophora malorum strain M34.</title>
        <authorList>
            <person name="Stefanovic E."/>
            <person name="Vu D."/>
            <person name="Scully C."/>
            <person name="Dijksterhuis J."/>
            <person name="Roader J."/>
            <person name="Houbraken J."/>
        </authorList>
    </citation>
    <scope>NUCLEOTIDE SEQUENCE</scope>
    <source>
        <strain evidence="3">M34</strain>
    </source>
</reference>
<sequence length="672" mass="75009">MLGNSGQINIGLQSENGTGRDKSMDIQDSSGKENKEECDGGMWEDSTPNPTPAPNIHSSAEKREVNKPLLNVETAIHKSDLRDGTLDVGMHLGHLDNNPDKSPSDTTITPSEKSFNVGDGDFWSETSASRPDQLSVNSDWSQGAKVLDSSDTKAMDMSFLTLSKGNQDSSMDLGSEASNEATENSLSGDTKIKLQQQISRMNEVKAFFERFTGAVQSGQRNKLVPFVLHTDYPLINSNDGIGDTILSALSLTELVNIVEEVSRSSEELAIVVARISQSNVGAPEDFRPGYRNIKLTSMSFNPVGALKDSTYTKMMCHWDLSRQIGLLRPLTTEKLHILQPMDLNGRLTAGSSYCHKARRTFNIRGRWYSIQAYRAIMREYLNGFKSGRFPEPAYDPLPRNYDKWLVEQKFLKAALGVNIAKRISATGWADRSRNFGTMLMNEYRKLCTSHMEVNYLIDLYNNAEHNGDMNKALSVRALKLLHEQHRIDLPVDWQEIHDISGRLCWVNHEFYSLTYKRPTIARTAEAVENTRNRKLARIVPRIPRIPRKAKTQGRLDQTSPSKMECGDTAKAIEQTANRPEQIYELGSGEDTIDRSQLFVTTLPNIINIIGYASEEDSVEEPDASEDSPTSANDITITALPGLIAEILKELREYLINTSPGTDRVTAPENGEL</sequence>
<evidence type="ECO:0000313" key="4">
    <source>
        <dbReference type="Proteomes" id="UP000664132"/>
    </source>
</evidence>
<comment type="caution">
    <text evidence="3">The sequence shown here is derived from an EMBL/GenBank/DDBJ whole genome shotgun (WGS) entry which is preliminary data.</text>
</comment>
<feature type="compositionally biased region" description="Polar residues" evidence="1">
    <location>
        <begin position="124"/>
        <end position="141"/>
    </location>
</feature>
<organism evidence="3 4">
    <name type="scientific">Cadophora malorum</name>
    <dbReference type="NCBI Taxonomy" id="108018"/>
    <lineage>
        <taxon>Eukaryota</taxon>
        <taxon>Fungi</taxon>
        <taxon>Dikarya</taxon>
        <taxon>Ascomycota</taxon>
        <taxon>Pezizomycotina</taxon>
        <taxon>Leotiomycetes</taxon>
        <taxon>Helotiales</taxon>
        <taxon>Ploettnerulaceae</taxon>
        <taxon>Cadophora</taxon>
    </lineage>
</organism>
<protein>
    <recommendedName>
        <fullName evidence="2">WW domain-containing protein</fullName>
    </recommendedName>
</protein>
<evidence type="ECO:0000256" key="1">
    <source>
        <dbReference type="SAM" id="MobiDB-lite"/>
    </source>
</evidence>
<feature type="region of interest" description="Disordered" evidence="1">
    <location>
        <begin position="1"/>
        <end position="67"/>
    </location>
</feature>
<dbReference type="EMBL" id="JAFJYH010000247">
    <property type="protein sequence ID" value="KAG4414815.1"/>
    <property type="molecule type" value="Genomic_DNA"/>
</dbReference>